<dbReference type="EMBL" id="JAGGNH010000003">
    <property type="protein sequence ID" value="KAJ0979136.1"/>
    <property type="molecule type" value="Genomic_DNA"/>
</dbReference>
<reference evidence="8" key="1">
    <citation type="submission" date="2021-03" db="EMBL/GenBank/DDBJ databases">
        <authorList>
            <person name="Li Z."/>
            <person name="Yang C."/>
        </authorList>
    </citation>
    <scope>NUCLEOTIDE SEQUENCE</scope>
    <source>
        <strain evidence="8">Dzin_1.0</strain>
        <tissue evidence="8">Leaf</tissue>
    </source>
</reference>
<keyword evidence="3 5" id="KW-1133">Transmembrane helix</keyword>
<feature type="signal peptide" evidence="6">
    <location>
        <begin position="1"/>
        <end position="23"/>
    </location>
</feature>
<evidence type="ECO:0000256" key="5">
    <source>
        <dbReference type="SAM" id="Phobius"/>
    </source>
</evidence>
<evidence type="ECO:0000256" key="3">
    <source>
        <dbReference type="ARBA" id="ARBA00022989"/>
    </source>
</evidence>
<feature type="chain" id="PRO_5039323940" description="V-type proton ATPase subunit S1/VOA1 transmembrane domain-containing protein" evidence="6">
    <location>
        <begin position="24"/>
        <end position="318"/>
    </location>
</feature>
<gene>
    <name evidence="8" type="ORF">J5N97_014610</name>
</gene>
<organism evidence="8 9">
    <name type="scientific">Dioscorea zingiberensis</name>
    <dbReference type="NCBI Taxonomy" id="325984"/>
    <lineage>
        <taxon>Eukaryota</taxon>
        <taxon>Viridiplantae</taxon>
        <taxon>Streptophyta</taxon>
        <taxon>Embryophyta</taxon>
        <taxon>Tracheophyta</taxon>
        <taxon>Spermatophyta</taxon>
        <taxon>Magnoliopsida</taxon>
        <taxon>Liliopsida</taxon>
        <taxon>Dioscoreales</taxon>
        <taxon>Dioscoreaceae</taxon>
        <taxon>Dioscorea</taxon>
    </lineage>
</organism>
<comment type="caution">
    <text evidence="8">The sequence shown here is derived from an EMBL/GenBank/DDBJ whole genome shotgun (WGS) entry which is preliminary data.</text>
</comment>
<name>A0A9D5CSU3_9LILI</name>
<evidence type="ECO:0000313" key="9">
    <source>
        <dbReference type="Proteomes" id="UP001085076"/>
    </source>
</evidence>
<evidence type="ECO:0000256" key="6">
    <source>
        <dbReference type="SAM" id="SignalP"/>
    </source>
</evidence>
<evidence type="ECO:0000313" key="8">
    <source>
        <dbReference type="EMBL" id="KAJ0979136.1"/>
    </source>
</evidence>
<dbReference type="Proteomes" id="UP001085076">
    <property type="component" value="Miscellaneous, Linkage group lg03"/>
</dbReference>
<dbReference type="PANTHER" id="PTHR35285:SF1">
    <property type="entry name" value="2-C-METHYL-D-ERYTHRITOL 4-PHOSPHATE CYTIDYLYLTRANSFERASE"/>
    <property type="match status" value="1"/>
</dbReference>
<reference evidence="8" key="2">
    <citation type="journal article" date="2022" name="Hortic Res">
        <title>The genome of Dioscorea zingiberensis sheds light on the biosynthesis, origin and evolution of the medicinally important diosgenin saponins.</title>
        <authorList>
            <person name="Li Y."/>
            <person name="Tan C."/>
            <person name="Li Z."/>
            <person name="Guo J."/>
            <person name="Li S."/>
            <person name="Chen X."/>
            <person name="Wang C."/>
            <person name="Dai X."/>
            <person name="Yang H."/>
            <person name="Song W."/>
            <person name="Hou L."/>
            <person name="Xu J."/>
            <person name="Tong Z."/>
            <person name="Xu A."/>
            <person name="Yuan X."/>
            <person name="Wang W."/>
            <person name="Yang Q."/>
            <person name="Chen L."/>
            <person name="Sun Z."/>
            <person name="Wang K."/>
            <person name="Pan B."/>
            <person name="Chen J."/>
            <person name="Bao Y."/>
            <person name="Liu F."/>
            <person name="Qi X."/>
            <person name="Gang D.R."/>
            <person name="Wen J."/>
            <person name="Li J."/>
        </authorList>
    </citation>
    <scope>NUCLEOTIDE SEQUENCE</scope>
    <source>
        <strain evidence="8">Dzin_1.0</strain>
    </source>
</reference>
<dbReference type="InterPro" id="IPR046756">
    <property type="entry name" value="VAS1/VOA1_TM"/>
</dbReference>
<keyword evidence="9" id="KW-1185">Reference proteome</keyword>
<protein>
    <recommendedName>
        <fullName evidence="7">V-type proton ATPase subunit S1/VOA1 transmembrane domain-containing protein</fullName>
    </recommendedName>
</protein>
<dbReference type="PANTHER" id="PTHR35285">
    <property type="entry name" value="2-C-METHYL-D-ERYTHRITOL 4-PHOSPHATE CYTIDYLYLTRANSFERASE"/>
    <property type="match status" value="1"/>
</dbReference>
<keyword evidence="2 5" id="KW-0812">Transmembrane</keyword>
<evidence type="ECO:0000259" key="7">
    <source>
        <dbReference type="Pfam" id="PF20520"/>
    </source>
</evidence>
<keyword evidence="4 5" id="KW-0472">Membrane</keyword>
<dbReference type="GO" id="GO:0016020">
    <property type="term" value="C:membrane"/>
    <property type="evidence" value="ECO:0007669"/>
    <property type="project" value="UniProtKB-SubCell"/>
</dbReference>
<dbReference type="AlphaFoldDB" id="A0A9D5CSU3"/>
<feature type="transmembrane region" description="Helical" evidence="5">
    <location>
        <begin position="286"/>
        <end position="306"/>
    </location>
</feature>
<evidence type="ECO:0000256" key="1">
    <source>
        <dbReference type="ARBA" id="ARBA00004167"/>
    </source>
</evidence>
<feature type="domain" description="V-type proton ATPase subunit S1/VOA1 transmembrane" evidence="7">
    <location>
        <begin position="282"/>
        <end position="313"/>
    </location>
</feature>
<dbReference type="OrthoDB" id="2018140at2759"/>
<accession>A0A9D5CSU3</accession>
<comment type="subcellular location">
    <subcellularLocation>
        <location evidence="1">Membrane</location>
        <topology evidence="1">Single-pass membrane protein</topology>
    </subcellularLocation>
</comment>
<dbReference type="Pfam" id="PF20520">
    <property type="entry name" value="Ac45-VOA1_TM"/>
    <property type="match status" value="1"/>
</dbReference>
<keyword evidence="6" id="KW-0732">Signal</keyword>
<proteinExistence type="predicted"/>
<evidence type="ECO:0000256" key="2">
    <source>
        <dbReference type="ARBA" id="ARBA00022692"/>
    </source>
</evidence>
<sequence>MLVSKVFILVFLFVAAKLSPVFPSPITAPAFLWSPDDYGLSPHSVKEAVTYQTISSHDLSKSVLFEGGWSNLVCSTENIHRKVDIALVFVGRKLQSSDLSKTKYQDPALLDLLKLSFSQSNFSMAFPYVALSEEKDNLENSLILGFIKNCGHPLEVNHVAYMESCALGGKDLRKLQDLESLQDFVGSRMENGGNEKADLVFFCNGNSQELNQAKSEGKILLELVNFLDQSGASYSILYASDAYMSLPYPNWPISRFLAENTSGNSSSNTTICDGVCQIKASLLEGLFVGIVLLIILLSGLCCMMGIETPTRFEIPQDS</sequence>
<evidence type="ECO:0000256" key="4">
    <source>
        <dbReference type="ARBA" id="ARBA00023136"/>
    </source>
</evidence>